<dbReference type="HOGENOM" id="CLU_175489_0_0_1"/>
<comment type="caution">
    <text evidence="2">The sequence shown here is derived from an EMBL/GenBank/DDBJ whole genome shotgun (WGS) entry which is preliminary data.</text>
</comment>
<feature type="domain" description="DUF7709" evidence="1">
    <location>
        <begin position="9"/>
        <end position="105"/>
    </location>
</feature>
<dbReference type="Proteomes" id="UP000005426">
    <property type="component" value="Unassembled WGS sequence"/>
</dbReference>
<gene>
    <name evidence="2" type="ORF">TRIATDRAFT_300695</name>
</gene>
<dbReference type="AlphaFoldDB" id="G9NZ36"/>
<evidence type="ECO:0000313" key="2">
    <source>
        <dbReference type="EMBL" id="EHK44587.1"/>
    </source>
</evidence>
<name>G9NZ36_HYPAI</name>
<dbReference type="OMA" id="LFRPEEW"/>
<proteinExistence type="predicted"/>
<reference evidence="2 3" key="1">
    <citation type="journal article" date="2011" name="Genome Biol.">
        <title>Comparative genome sequence analysis underscores mycoparasitism as the ancestral life style of Trichoderma.</title>
        <authorList>
            <person name="Kubicek C.P."/>
            <person name="Herrera-Estrella A."/>
            <person name="Seidl-Seiboth V."/>
            <person name="Martinez D.A."/>
            <person name="Druzhinina I.S."/>
            <person name="Thon M."/>
            <person name="Zeilinger S."/>
            <person name="Casas-Flores S."/>
            <person name="Horwitz B.A."/>
            <person name="Mukherjee P.K."/>
            <person name="Mukherjee M."/>
            <person name="Kredics L."/>
            <person name="Alcaraz L.D."/>
            <person name="Aerts A."/>
            <person name="Antal Z."/>
            <person name="Atanasova L."/>
            <person name="Cervantes-Badillo M.G."/>
            <person name="Challacombe J."/>
            <person name="Chertkov O."/>
            <person name="McCluskey K."/>
            <person name="Coulpier F."/>
            <person name="Deshpande N."/>
            <person name="von Doehren H."/>
            <person name="Ebbole D.J."/>
            <person name="Esquivel-Naranjo E.U."/>
            <person name="Fekete E."/>
            <person name="Flipphi M."/>
            <person name="Glaser F."/>
            <person name="Gomez-Rodriguez E.Y."/>
            <person name="Gruber S."/>
            <person name="Han C."/>
            <person name="Henrissat B."/>
            <person name="Hermosa R."/>
            <person name="Hernandez-Onate M."/>
            <person name="Karaffa L."/>
            <person name="Kosti I."/>
            <person name="Le Crom S."/>
            <person name="Lindquist E."/>
            <person name="Lucas S."/>
            <person name="Luebeck M."/>
            <person name="Luebeck P.S."/>
            <person name="Margeot A."/>
            <person name="Metz B."/>
            <person name="Misra M."/>
            <person name="Nevalainen H."/>
            <person name="Omann M."/>
            <person name="Packer N."/>
            <person name="Perrone G."/>
            <person name="Uresti-Rivera E.E."/>
            <person name="Salamov A."/>
            <person name="Schmoll M."/>
            <person name="Seiboth B."/>
            <person name="Shapiro H."/>
            <person name="Sukno S."/>
            <person name="Tamayo-Ramos J.A."/>
            <person name="Tisch D."/>
            <person name="Wiest A."/>
            <person name="Wilkinson H.H."/>
            <person name="Zhang M."/>
            <person name="Coutinho P.M."/>
            <person name="Kenerley C.M."/>
            <person name="Monte E."/>
            <person name="Baker S.E."/>
            <person name="Grigoriev I.V."/>
        </authorList>
    </citation>
    <scope>NUCLEOTIDE SEQUENCE [LARGE SCALE GENOMIC DNA]</scope>
    <source>
        <strain evidence="3">ATCC 20476 / IMI 206040</strain>
    </source>
</reference>
<organism evidence="2 3">
    <name type="scientific">Hypocrea atroviridis (strain ATCC 20476 / IMI 206040)</name>
    <name type="common">Trichoderma atroviride</name>
    <dbReference type="NCBI Taxonomy" id="452589"/>
    <lineage>
        <taxon>Eukaryota</taxon>
        <taxon>Fungi</taxon>
        <taxon>Dikarya</taxon>
        <taxon>Ascomycota</taxon>
        <taxon>Pezizomycotina</taxon>
        <taxon>Sordariomycetes</taxon>
        <taxon>Hypocreomycetidae</taxon>
        <taxon>Hypocreales</taxon>
        <taxon>Hypocreaceae</taxon>
        <taxon>Trichoderma</taxon>
    </lineage>
</organism>
<dbReference type="eggNOG" id="ENOG502SYB4">
    <property type="taxonomic scope" value="Eukaryota"/>
</dbReference>
<accession>G9NZ36</accession>
<dbReference type="OrthoDB" id="2359405at2759"/>
<evidence type="ECO:0000313" key="3">
    <source>
        <dbReference type="Proteomes" id="UP000005426"/>
    </source>
</evidence>
<dbReference type="EMBL" id="ABDG02000025">
    <property type="protein sequence ID" value="EHK44587.1"/>
    <property type="molecule type" value="Genomic_DNA"/>
</dbReference>
<sequence length="113" mass="12337">MEPDNNVDDLQSINNKTLGTNANTFPIITLPNGQKVPTGTVGALLVNIKTYDASEESQRRQIEPALRAAIPILQQVGMFDLFRPEEWVKGGSPGRAFVGKVAMEMHVDSKTEA</sequence>
<evidence type="ECO:0000259" key="1">
    <source>
        <dbReference type="Pfam" id="PF24813"/>
    </source>
</evidence>
<protein>
    <recommendedName>
        <fullName evidence="1">DUF7709 domain-containing protein</fullName>
    </recommendedName>
</protein>
<dbReference type="InterPro" id="IPR056126">
    <property type="entry name" value="DUF7709"/>
</dbReference>
<dbReference type="STRING" id="452589.G9NZ36"/>
<dbReference type="Pfam" id="PF24813">
    <property type="entry name" value="DUF7709"/>
    <property type="match status" value="1"/>
</dbReference>
<keyword evidence="3" id="KW-1185">Reference proteome</keyword>